<protein>
    <submittedName>
        <fullName evidence="1">Acylneuraminate cytidylyltransferase family protein</fullName>
    </submittedName>
</protein>
<keyword evidence="2" id="KW-1185">Reference proteome</keyword>
<sequence length="224" mass="24864">MYIAVIPARGGSKGIKDKNLQLVGGVSLVARAIIEAKKVDKISQIIVSTDSQKIADEAAKYGANVHFRSEKTASDTAKTIEVIEELVQDMSLQDDVCVLLQPTSPLRMSEHILQTIELFEKNNHRGSSITVTPSEHHPFKMIIMGDDGKYQAVRALADLEMPRQALPEAFRINGAVYVKRFTDLVAEQSFFGKPQAFVQMDEKSSIDIDNIADLVLANQYFEQI</sequence>
<dbReference type="CDD" id="cd02513">
    <property type="entry name" value="CMP-NeuAc_Synthase"/>
    <property type="match status" value="1"/>
</dbReference>
<dbReference type="InterPro" id="IPR050793">
    <property type="entry name" value="CMP-NeuNAc_synthase"/>
</dbReference>
<dbReference type="RefSeq" id="WP_263075583.1">
    <property type="nucleotide sequence ID" value="NZ_CP089977.1"/>
</dbReference>
<dbReference type="Pfam" id="PF02348">
    <property type="entry name" value="CTP_transf_3"/>
    <property type="match status" value="1"/>
</dbReference>
<evidence type="ECO:0000313" key="2">
    <source>
        <dbReference type="Proteomes" id="UP001063782"/>
    </source>
</evidence>
<evidence type="ECO:0000313" key="1">
    <source>
        <dbReference type="EMBL" id="UXZ04102.1"/>
    </source>
</evidence>
<dbReference type="EMBL" id="CP089977">
    <property type="protein sequence ID" value="UXZ04102.1"/>
    <property type="molecule type" value="Genomic_DNA"/>
</dbReference>
<dbReference type="Gene3D" id="3.90.550.10">
    <property type="entry name" value="Spore Coat Polysaccharide Biosynthesis Protein SpsA, Chain A"/>
    <property type="match status" value="1"/>
</dbReference>
<gene>
    <name evidence="1" type="ORF">LU297_05630</name>
</gene>
<keyword evidence="1" id="KW-0808">Transferase</keyword>
<organism evidence="1 2">
    <name type="scientific">Moraxella nasicaprae</name>
    <dbReference type="NCBI Taxonomy" id="2904122"/>
    <lineage>
        <taxon>Bacteria</taxon>
        <taxon>Pseudomonadati</taxon>
        <taxon>Pseudomonadota</taxon>
        <taxon>Gammaproteobacteria</taxon>
        <taxon>Moraxellales</taxon>
        <taxon>Moraxellaceae</taxon>
        <taxon>Moraxella</taxon>
    </lineage>
</organism>
<name>A0ABY6F1Y4_9GAMM</name>
<proteinExistence type="predicted"/>
<dbReference type="Proteomes" id="UP001063782">
    <property type="component" value="Chromosome"/>
</dbReference>
<dbReference type="PANTHER" id="PTHR21485:SF6">
    <property type="entry name" value="N-ACYLNEURAMINATE CYTIDYLYLTRANSFERASE-RELATED"/>
    <property type="match status" value="1"/>
</dbReference>
<dbReference type="InterPro" id="IPR029044">
    <property type="entry name" value="Nucleotide-diphossugar_trans"/>
</dbReference>
<accession>A0ABY6F1Y4</accession>
<dbReference type="SUPFAM" id="SSF53448">
    <property type="entry name" value="Nucleotide-diphospho-sugar transferases"/>
    <property type="match status" value="1"/>
</dbReference>
<keyword evidence="1" id="KW-0548">Nucleotidyltransferase</keyword>
<reference evidence="1" key="1">
    <citation type="submission" date="2021-12" db="EMBL/GenBank/DDBJ databases">
        <title>taxonomy of Moraxella sp. ZY201224.</title>
        <authorList>
            <person name="Li F."/>
        </authorList>
    </citation>
    <scope>NUCLEOTIDE SEQUENCE</scope>
    <source>
        <strain evidence="1">ZY201224</strain>
    </source>
</reference>
<dbReference type="PANTHER" id="PTHR21485">
    <property type="entry name" value="HAD SUPERFAMILY MEMBERS CMAS AND KDSC"/>
    <property type="match status" value="1"/>
</dbReference>
<dbReference type="GO" id="GO:0016779">
    <property type="term" value="F:nucleotidyltransferase activity"/>
    <property type="evidence" value="ECO:0007669"/>
    <property type="project" value="UniProtKB-KW"/>
</dbReference>
<dbReference type="InterPro" id="IPR003329">
    <property type="entry name" value="Cytidylyl_trans"/>
</dbReference>